<evidence type="ECO:0000256" key="2">
    <source>
        <dbReference type="ARBA" id="ARBA00002322"/>
    </source>
</evidence>
<dbReference type="AlphaFoldDB" id="J3MEL0"/>
<evidence type="ECO:0000259" key="20">
    <source>
        <dbReference type="PROSITE" id="PS50873"/>
    </source>
</evidence>
<evidence type="ECO:0000256" key="17">
    <source>
        <dbReference type="PIRSR" id="PIRSR600823-4"/>
    </source>
</evidence>
<dbReference type="FunFam" id="1.10.520.10:FF:000008">
    <property type="entry name" value="Peroxidase"/>
    <property type="match status" value="1"/>
</dbReference>
<feature type="chain" id="PRO_5005136698" description="Peroxidase" evidence="19">
    <location>
        <begin position="23"/>
        <end position="325"/>
    </location>
</feature>
<evidence type="ECO:0000256" key="15">
    <source>
        <dbReference type="PIRSR" id="PIRSR600823-2"/>
    </source>
</evidence>
<feature type="binding site" evidence="16">
    <location>
        <position position="91"/>
    </location>
    <ligand>
        <name>Ca(2+)</name>
        <dbReference type="ChEBI" id="CHEBI:29108"/>
        <label>1</label>
    </ligand>
</feature>
<keyword evidence="19" id="KW-0732">Signal</keyword>
<dbReference type="GO" id="GO:0140825">
    <property type="term" value="F:lactoperoxidase activity"/>
    <property type="evidence" value="ECO:0007669"/>
    <property type="project" value="UniProtKB-EC"/>
</dbReference>
<reference evidence="21" key="1">
    <citation type="journal article" date="2013" name="Nat. Commun.">
        <title>Whole-genome sequencing of Oryza brachyantha reveals mechanisms underlying Oryza genome evolution.</title>
        <authorList>
            <person name="Chen J."/>
            <person name="Huang Q."/>
            <person name="Gao D."/>
            <person name="Wang J."/>
            <person name="Lang Y."/>
            <person name="Liu T."/>
            <person name="Li B."/>
            <person name="Bai Z."/>
            <person name="Luis Goicoechea J."/>
            <person name="Liang C."/>
            <person name="Chen C."/>
            <person name="Zhang W."/>
            <person name="Sun S."/>
            <person name="Liao Y."/>
            <person name="Zhang X."/>
            <person name="Yang L."/>
            <person name="Song C."/>
            <person name="Wang M."/>
            <person name="Shi J."/>
            <person name="Liu G."/>
            <person name="Liu J."/>
            <person name="Zhou H."/>
            <person name="Zhou W."/>
            <person name="Yu Q."/>
            <person name="An N."/>
            <person name="Chen Y."/>
            <person name="Cai Q."/>
            <person name="Wang B."/>
            <person name="Liu B."/>
            <person name="Min J."/>
            <person name="Huang Y."/>
            <person name="Wu H."/>
            <person name="Li Z."/>
            <person name="Zhang Y."/>
            <person name="Yin Y."/>
            <person name="Song W."/>
            <person name="Jiang J."/>
            <person name="Jackson S.A."/>
            <person name="Wing R.A."/>
            <person name="Wang J."/>
            <person name="Chen M."/>
        </authorList>
    </citation>
    <scope>NUCLEOTIDE SEQUENCE [LARGE SCALE GENOMIC DNA]</scope>
    <source>
        <strain evidence="21">cv. IRGC 101232</strain>
    </source>
</reference>
<evidence type="ECO:0000256" key="9">
    <source>
        <dbReference type="ARBA" id="ARBA00023004"/>
    </source>
</evidence>
<feature type="site" description="Transition state stabilizer" evidence="17">
    <location>
        <position position="65"/>
    </location>
</feature>
<dbReference type="HOGENOM" id="CLU_010543_0_3_1"/>
<dbReference type="OMA" id="TIGMANC"/>
<evidence type="ECO:0000256" key="7">
    <source>
        <dbReference type="ARBA" id="ARBA00022837"/>
    </source>
</evidence>
<dbReference type="PANTHER" id="PTHR31388">
    <property type="entry name" value="PEROXIDASE 72-RELATED"/>
    <property type="match status" value="1"/>
</dbReference>
<keyword evidence="10 18" id="KW-1015">Disulfide bond</keyword>
<evidence type="ECO:0000256" key="1">
    <source>
        <dbReference type="ARBA" id="ARBA00000189"/>
    </source>
</evidence>
<evidence type="ECO:0000256" key="18">
    <source>
        <dbReference type="PIRSR" id="PIRSR600823-5"/>
    </source>
</evidence>
<dbReference type="Gramene" id="OB06G24540.1">
    <property type="protein sequence ID" value="OB06G24540.1"/>
    <property type="gene ID" value="OB06G24540"/>
</dbReference>
<dbReference type="InterPro" id="IPR033905">
    <property type="entry name" value="Secretory_peroxidase"/>
</dbReference>
<keyword evidence="19" id="KW-0964">Secreted</keyword>
<comment type="similarity">
    <text evidence="19">Belongs to the peroxidase family. Classical plant (class III) peroxidase subfamily.</text>
</comment>
<dbReference type="Pfam" id="PF00141">
    <property type="entry name" value="peroxidase"/>
    <property type="match status" value="1"/>
</dbReference>
<keyword evidence="9 19" id="KW-0408">Iron</keyword>
<evidence type="ECO:0000256" key="11">
    <source>
        <dbReference type="ARBA" id="ARBA00023180"/>
    </source>
</evidence>
<dbReference type="GO" id="GO:0046872">
    <property type="term" value="F:metal ion binding"/>
    <property type="evidence" value="ECO:0007669"/>
    <property type="project" value="UniProtKB-UniRule"/>
</dbReference>
<keyword evidence="8 19" id="KW-0560">Oxidoreductase</keyword>
<comment type="catalytic activity">
    <reaction evidence="1 19">
        <text>2 a phenolic donor + H2O2 = 2 a phenolic radical donor + 2 H2O</text>
        <dbReference type="Rhea" id="RHEA:56136"/>
        <dbReference type="ChEBI" id="CHEBI:15377"/>
        <dbReference type="ChEBI" id="CHEBI:16240"/>
        <dbReference type="ChEBI" id="CHEBI:139520"/>
        <dbReference type="ChEBI" id="CHEBI:139521"/>
        <dbReference type="EC" id="1.11.1.7"/>
    </reaction>
</comment>
<feature type="binding site" evidence="15">
    <location>
        <position position="164"/>
    </location>
    <ligand>
        <name>substrate</name>
    </ligand>
</feature>
<evidence type="ECO:0000256" key="4">
    <source>
        <dbReference type="ARBA" id="ARBA00022559"/>
    </source>
</evidence>
<feature type="binding site" evidence="16">
    <location>
        <position position="70"/>
    </location>
    <ligand>
        <name>Ca(2+)</name>
        <dbReference type="ChEBI" id="CHEBI:29108"/>
        <label>1</label>
    </ligand>
</feature>
<feature type="disulfide bond" evidence="18">
    <location>
        <begin position="71"/>
        <end position="76"/>
    </location>
</feature>
<comment type="cofactor">
    <cofactor evidence="19">
        <name>heme b</name>
        <dbReference type="ChEBI" id="CHEBI:60344"/>
    </cofactor>
    <text evidence="19">Binds 1 heme b (iron(II)-protoporphyrin IX) group per subunit.</text>
</comment>
<name>J3MEL0_ORYBR</name>
<feature type="binding site" evidence="16">
    <location>
        <position position="73"/>
    </location>
    <ligand>
        <name>Ca(2+)</name>
        <dbReference type="ChEBI" id="CHEBI:29108"/>
        <label>1</label>
    </ligand>
</feature>
<feature type="disulfide bond" evidence="18">
    <location>
        <begin position="123"/>
        <end position="318"/>
    </location>
</feature>
<organism evidence="21">
    <name type="scientific">Oryza brachyantha</name>
    <name type="common">malo sina</name>
    <dbReference type="NCBI Taxonomy" id="4533"/>
    <lineage>
        <taxon>Eukaryota</taxon>
        <taxon>Viridiplantae</taxon>
        <taxon>Streptophyta</taxon>
        <taxon>Embryophyta</taxon>
        <taxon>Tracheophyta</taxon>
        <taxon>Spermatophyta</taxon>
        <taxon>Magnoliopsida</taxon>
        <taxon>Liliopsida</taxon>
        <taxon>Poales</taxon>
        <taxon>Poaceae</taxon>
        <taxon>BOP clade</taxon>
        <taxon>Oryzoideae</taxon>
        <taxon>Oryzeae</taxon>
        <taxon>Oryzinae</taxon>
        <taxon>Oryza</taxon>
    </lineage>
</organism>
<evidence type="ECO:0000256" key="14">
    <source>
        <dbReference type="PIRSR" id="PIRSR600823-1"/>
    </source>
</evidence>
<dbReference type="FunFam" id="1.10.420.10:FF:000006">
    <property type="entry name" value="Peroxidase"/>
    <property type="match status" value="1"/>
</dbReference>
<feature type="binding site" evidence="16">
    <location>
        <position position="249"/>
    </location>
    <ligand>
        <name>Ca(2+)</name>
        <dbReference type="ChEBI" id="CHEBI:29108"/>
        <label>2</label>
    </ligand>
</feature>
<evidence type="ECO:0000256" key="10">
    <source>
        <dbReference type="ARBA" id="ARBA00023157"/>
    </source>
</evidence>
<evidence type="ECO:0000256" key="8">
    <source>
        <dbReference type="ARBA" id="ARBA00023002"/>
    </source>
</evidence>
<comment type="function">
    <text evidence="2">Removal of H(2)O(2), oxidation of toxic reductants, biosynthesis and degradation of lignin, suberization, auxin catabolism, response to environmental stresses such as wounding, pathogen attack and oxidative stress. These functions might be dependent on each isozyme/isoform in each plant tissue.</text>
</comment>
<dbReference type="InterPro" id="IPR000823">
    <property type="entry name" value="Peroxidase_pln"/>
</dbReference>
<keyword evidence="4 19" id="KW-0575">Peroxidase</keyword>
<dbReference type="GO" id="GO:0005576">
    <property type="term" value="C:extracellular region"/>
    <property type="evidence" value="ECO:0007669"/>
    <property type="project" value="UniProtKB-SubCell"/>
</dbReference>
<evidence type="ECO:0000256" key="3">
    <source>
        <dbReference type="ARBA" id="ARBA00012313"/>
    </source>
</evidence>
<keyword evidence="7 16" id="KW-0106">Calcium</keyword>
<evidence type="ECO:0000256" key="16">
    <source>
        <dbReference type="PIRSR" id="PIRSR600823-3"/>
    </source>
</evidence>
<dbReference type="OrthoDB" id="2113341at2759"/>
<dbReference type="Gene3D" id="1.10.420.10">
    <property type="entry name" value="Peroxidase, domain 2"/>
    <property type="match status" value="1"/>
</dbReference>
<dbReference type="CDD" id="cd00693">
    <property type="entry name" value="secretory_peroxidase"/>
    <property type="match status" value="1"/>
</dbReference>
<dbReference type="Gene3D" id="1.10.520.10">
    <property type="match status" value="1"/>
</dbReference>
<dbReference type="InterPro" id="IPR010255">
    <property type="entry name" value="Haem_peroxidase_sf"/>
</dbReference>
<dbReference type="PROSITE" id="PS50873">
    <property type="entry name" value="PEROXIDASE_4"/>
    <property type="match status" value="1"/>
</dbReference>
<feature type="disulfide bond" evidence="18">
    <location>
        <begin position="38"/>
        <end position="117"/>
    </location>
</feature>
<dbReference type="PRINTS" id="PR00458">
    <property type="entry name" value="PEROXIDASE"/>
</dbReference>
<protein>
    <recommendedName>
        <fullName evidence="3 19">Peroxidase</fullName>
        <ecNumber evidence="3 19">1.11.1.7</ecNumber>
    </recommendedName>
</protein>
<sequence>MAFSPRAVVVASIAALLVAVVAEGYHGEFTASYYDKTCPDAQNIVRTVMERSVAANPRMAPAILRLFFHDCFVNGCDASVLLNSTDSMPSEKDELPNASLAGFDVVDKIKEELEKKCPATVSCADVLALASRDAVAMLGGPNWSVLLGRKDSLYVAKNATEELPDPKGDLEQLRDMFGKHGLDERDLTALSGAQSVGKAPSYNFRERIDGYGYDDIDPSYAAQLRRSCEPNCDEAAGVPFDQRTPMKFDTLYYQDLLAKRGLLATDQALYAQGSFAGELVLTYSRNQEAFFADFVTAMVKMGNILPEPWTPAEVRLKCSVANGRY</sequence>
<feature type="binding site" evidence="16">
    <location>
        <position position="244"/>
    </location>
    <ligand>
        <name>Ca(2+)</name>
        <dbReference type="ChEBI" id="CHEBI:29108"/>
        <label>2</label>
    </ligand>
</feature>
<feature type="binding site" evidence="16">
    <location>
        <position position="241"/>
    </location>
    <ligand>
        <name>Ca(2+)</name>
        <dbReference type="ChEBI" id="CHEBI:29108"/>
        <label>2</label>
    </ligand>
</feature>
<keyword evidence="6 16" id="KW-0479">Metal-binding</keyword>
<dbReference type="InterPro" id="IPR002016">
    <property type="entry name" value="Haem_peroxidase"/>
</dbReference>
<evidence type="ECO:0000256" key="19">
    <source>
        <dbReference type="RuleBase" id="RU362060"/>
    </source>
</evidence>
<feature type="binding site" evidence="16">
    <location>
        <position position="77"/>
    </location>
    <ligand>
        <name>Ca(2+)</name>
        <dbReference type="ChEBI" id="CHEBI:29108"/>
        <label>1</label>
    </ligand>
</feature>
<dbReference type="PRINTS" id="PR00461">
    <property type="entry name" value="PLPEROXIDASE"/>
</dbReference>
<keyword evidence="12" id="KW-0873">Pyrrolidone carboxylic acid</keyword>
<dbReference type="EC" id="1.11.1.7" evidence="3 19"/>
<comment type="subcellular location">
    <subcellularLocation>
        <location evidence="19">Secreted</location>
    </subcellularLocation>
</comment>
<evidence type="ECO:0000313" key="22">
    <source>
        <dbReference type="Proteomes" id="UP000006038"/>
    </source>
</evidence>
<dbReference type="GO" id="GO:0042744">
    <property type="term" value="P:hydrogen peroxide catabolic process"/>
    <property type="evidence" value="ECO:0007669"/>
    <property type="project" value="UniProtKB-KW"/>
</dbReference>
<keyword evidence="5 19" id="KW-0349">Heme</keyword>
<dbReference type="GO" id="GO:0020037">
    <property type="term" value="F:heme binding"/>
    <property type="evidence" value="ECO:0007669"/>
    <property type="project" value="UniProtKB-UniRule"/>
</dbReference>
<proteinExistence type="inferred from homology"/>
<dbReference type="EnsemblPlants" id="OB06G24540.1">
    <property type="protein sequence ID" value="OB06G24540.1"/>
    <property type="gene ID" value="OB06G24540"/>
</dbReference>
<dbReference type="InterPro" id="IPR019794">
    <property type="entry name" value="Peroxidases_AS"/>
</dbReference>
<feature type="binding site" evidence="16">
    <location>
        <position position="75"/>
    </location>
    <ligand>
        <name>Ca(2+)</name>
        <dbReference type="ChEBI" id="CHEBI:29108"/>
        <label>1</label>
    </ligand>
</feature>
<dbReference type="STRING" id="4533.J3MEL0"/>
<feature type="active site" description="Proton acceptor" evidence="14">
    <location>
        <position position="69"/>
    </location>
</feature>
<evidence type="ECO:0000256" key="6">
    <source>
        <dbReference type="ARBA" id="ARBA00022723"/>
    </source>
</evidence>
<feature type="signal peptide" evidence="19">
    <location>
        <begin position="1"/>
        <end position="22"/>
    </location>
</feature>
<dbReference type="PROSITE" id="PS00436">
    <property type="entry name" value="PEROXIDASE_2"/>
    <property type="match status" value="1"/>
</dbReference>
<keyword evidence="11" id="KW-0325">Glycoprotein</keyword>
<feature type="domain" description="Plant heme peroxidase family profile" evidence="20">
    <location>
        <begin position="28"/>
        <end position="322"/>
    </location>
</feature>
<accession>J3MEL0</accession>
<keyword evidence="13 19" id="KW-0376">Hydrogen peroxide</keyword>
<evidence type="ECO:0000256" key="5">
    <source>
        <dbReference type="ARBA" id="ARBA00022617"/>
    </source>
</evidence>
<reference evidence="21" key="2">
    <citation type="submission" date="2013-04" db="UniProtKB">
        <authorList>
            <consortium name="EnsemblPlants"/>
        </authorList>
    </citation>
    <scope>IDENTIFICATION</scope>
</reference>
<keyword evidence="22" id="KW-1185">Reference proteome</keyword>
<dbReference type="PANTHER" id="PTHR31388:SF19">
    <property type="entry name" value="OS06G0521900 PROTEIN"/>
    <property type="match status" value="1"/>
</dbReference>
<feature type="binding site" evidence="16">
    <location>
        <position position="79"/>
    </location>
    <ligand>
        <name>Ca(2+)</name>
        <dbReference type="ChEBI" id="CHEBI:29108"/>
        <label>1</label>
    </ligand>
</feature>
<evidence type="ECO:0000256" key="12">
    <source>
        <dbReference type="ARBA" id="ARBA00023283"/>
    </source>
</evidence>
<evidence type="ECO:0000256" key="13">
    <source>
        <dbReference type="ARBA" id="ARBA00023324"/>
    </source>
</evidence>
<dbReference type="eggNOG" id="ENOG502QQ2M">
    <property type="taxonomic scope" value="Eukaryota"/>
</dbReference>
<dbReference type="SUPFAM" id="SSF48113">
    <property type="entry name" value="Heme-dependent peroxidases"/>
    <property type="match status" value="1"/>
</dbReference>
<comment type="cofactor">
    <cofactor evidence="16 19">
        <name>Ca(2+)</name>
        <dbReference type="ChEBI" id="CHEBI:29108"/>
    </cofactor>
    <text evidence="16 19">Binds 2 calcium ions per subunit.</text>
</comment>
<evidence type="ECO:0000313" key="21">
    <source>
        <dbReference type="EnsemblPlants" id="OB06G24540.1"/>
    </source>
</evidence>
<dbReference type="Proteomes" id="UP000006038">
    <property type="component" value="Chromosome 6"/>
</dbReference>
<dbReference type="GO" id="GO:0006979">
    <property type="term" value="P:response to oxidative stress"/>
    <property type="evidence" value="ECO:0007669"/>
    <property type="project" value="UniProtKB-UniRule"/>
</dbReference>